<evidence type="ECO:0000313" key="2">
    <source>
        <dbReference type="EMBL" id="GAA0503136.1"/>
    </source>
</evidence>
<dbReference type="EMBL" id="BAAADO010000009">
    <property type="protein sequence ID" value="GAA0503136.1"/>
    <property type="molecule type" value="Genomic_DNA"/>
</dbReference>
<dbReference type="PANTHER" id="PTHR23404">
    <property type="entry name" value="MOLYBDOPTERIN SYNTHASE RELATED"/>
    <property type="match status" value="1"/>
</dbReference>
<gene>
    <name evidence="2" type="primary">moaE</name>
    <name evidence="2" type="ORF">GCM10008986_33470</name>
</gene>
<dbReference type="RefSeq" id="WP_044156920.1">
    <property type="nucleotide sequence ID" value="NZ_BAAADO010000009.1"/>
</dbReference>
<feature type="region of interest" description="Disordered" evidence="1">
    <location>
        <begin position="143"/>
        <end position="162"/>
    </location>
</feature>
<evidence type="ECO:0000313" key="3">
    <source>
        <dbReference type="Proteomes" id="UP001500880"/>
    </source>
</evidence>
<dbReference type="Pfam" id="PF02391">
    <property type="entry name" value="MoaE"/>
    <property type="match status" value="1"/>
</dbReference>
<accession>A0ABN1BR84</accession>
<dbReference type="Proteomes" id="UP001500880">
    <property type="component" value="Unassembled WGS sequence"/>
</dbReference>
<protein>
    <submittedName>
        <fullName evidence="2">Molybdopterin synthase catalytic subunit MoaE</fullName>
    </submittedName>
</protein>
<dbReference type="Gene3D" id="3.90.1170.40">
    <property type="entry name" value="Molybdopterin biosynthesis MoaE subunit"/>
    <property type="match status" value="1"/>
</dbReference>
<comment type="caution">
    <text evidence="2">The sequence shown here is derived from an EMBL/GenBank/DDBJ whole genome shotgun (WGS) entry which is preliminary data.</text>
</comment>
<dbReference type="CDD" id="cd00756">
    <property type="entry name" value="MoaE"/>
    <property type="match status" value="1"/>
</dbReference>
<organism evidence="2 3">
    <name type="scientific">Salinibacillus aidingensis</name>
    <dbReference type="NCBI Taxonomy" id="237684"/>
    <lineage>
        <taxon>Bacteria</taxon>
        <taxon>Bacillati</taxon>
        <taxon>Bacillota</taxon>
        <taxon>Bacilli</taxon>
        <taxon>Bacillales</taxon>
        <taxon>Bacillaceae</taxon>
        <taxon>Salinibacillus</taxon>
    </lineage>
</organism>
<name>A0ABN1BR84_9BACI</name>
<dbReference type="InterPro" id="IPR036563">
    <property type="entry name" value="MoaE_sf"/>
</dbReference>
<dbReference type="SUPFAM" id="SSF54690">
    <property type="entry name" value="Molybdopterin synthase subunit MoaE"/>
    <property type="match status" value="1"/>
</dbReference>
<dbReference type="InterPro" id="IPR003448">
    <property type="entry name" value="Mopterin_biosynth_MoaE"/>
</dbReference>
<proteinExistence type="predicted"/>
<sequence>MTTDVFQKPFVVTETPLSIDRAMQQVTNPKAGAVNLFVGTVREWTGDKQTQYLEYEAYVEMAEKMLQKIGTEIQEKWPGARVTIQHRIGRMEISDIAVIVAVSTPHRNESYEASRHGIERIKQMVPIWKKEFWTDGESWVGNQQETVAYPEGKPENGGETNG</sequence>
<keyword evidence="3" id="KW-1185">Reference proteome</keyword>
<reference evidence="2 3" key="1">
    <citation type="journal article" date="2019" name="Int. J. Syst. Evol. Microbiol.">
        <title>The Global Catalogue of Microorganisms (GCM) 10K type strain sequencing project: providing services to taxonomists for standard genome sequencing and annotation.</title>
        <authorList>
            <consortium name="The Broad Institute Genomics Platform"/>
            <consortium name="The Broad Institute Genome Sequencing Center for Infectious Disease"/>
            <person name="Wu L."/>
            <person name="Ma J."/>
        </authorList>
    </citation>
    <scope>NUCLEOTIDE SEQUENCE [LARGE SCALE GENOMIC DNA]</scope>
    <source>
        <strain evidence="2 3">JCM 12389</strain>
    </source>
</reference>
<evidence type="ECO:0000256" key="1">
    <source>
        <dbReference type="SAM" id="MobiDB-lite"/>
    </source>
</evidence>